<sequence length="489" mass="58590">MLSKRKEYYQEIQKIPLYALFDKNIEVGKYYMVSENEPNYTVCFLENIETLLINLVDVKMCHDNYSALICLVEPDQLNYVDGHLETSKLQVIESYSINMETVIKFNIILFPIFFNCIISAIRHNRTRDIDLWLNNTEYIYTLNNIDSIVDRLDFLDTLKLILLHCINYENMELLQNLYSHKNFPEELRYCIPYYASAIDHINVLEWWSNTNNLQYDEFCIDRACGRNNINVLKWWFKASYEKDLELKYTNRAIDLATLGGYTKILKCWKKNKDKLTNKGYSLKYSSEGFNVSNALANSKLDVEEERIKYFSFTFNTIHDNYKFMGLIDYSYQKVCCNLLYRSIKWWYDSCLDFVIDIKAFIDATEAQNIYLLNDLNFHETYLKSQNIFNFKNLDDELKFVEKIKKLVSKFPLDRQTDLMKWWNNTIFVSFKNNFFKLDQDNTSKSYKIDFINPNYDEIINKHNFQVLDNKYTLENIDIENVWITIIKER</sequence>
<keyword evidence="1" id="KW-0812">Transmembrane</keyword>
<gene>
    <name evidence="2" type="ORF">Hokovirus_1_285</name>
</gene>
<evidence type="ECO:0000313" key="2">
    <source>
        <dbReference type="EMBL" id="ARF10406.1"/>
    </source>
</evidence>
<dbReference type="SUPFAM" id="SSF140860">
    <property type="entry name" value="Pseudo ankyrin repeat-like"/>
    <property type="match status" value="1"/>
</dbReference>
<keyword evidence="1" id="KW-0472">Membrane</keyword>
<keyword evidence="1" id="KW-1133">Transmembrane helix</keyword>
<dbReference type="EMBL" id="KY684103">
    <property type="protein sequence ID" value="ARF10406.1"/>
    <property type="molecule type" value="Genomic_DNA"/>
</dbReference>
<reference evidence="2" key="1">
    <citation type="journal article" date="2017" name="Science">
        <title>Giant viruses with an expanded complement of translation system components.</title>
        <authorList>
            <person name="Schulz F."/>
            <person name="Yutin N."/>
            <person name="Ivanova N.N."/>
            <person name="Ortega D.R."/>
            <person name="Lee T.K."/>
            <person name="Vierheilig J."/>
            <person name="Daims H."/>
            <person name="Horn M."/>
            <person name="Wagner M."/>
            <person name="Jensen G.J."/>
            <person name="Kyrpides N.C."/>
            <person name="Koonin E.V."/>
            <person name="Woyke T."/>
        </authorList>
    </citation>
    <scope>NUCLEOTIDE SEQUENCE</scope>
    <source>
        <strain evidence="2">HKV1</strain>
    </source>
</reference>
<protein>
    <recommendedName>
        <fullName evidence="3">Ankyrin repeat protein</fullName>
    </recommendedName>
</protein>
<evidence type="ECO:0008006" key="3">
    <source>
        <dbReference type="Google" id="ProtNLM"/>
    </source>
</evidence>
<organism evidence="2">
    <name type="scientific">Hokovirus HKV1</name>
    <dbReference type="NCBI Taxonomy" id="1977638"/>
    <lineage>
        <taxon>Viruses</taxon>
        <taxon>Varidnaviria</taxon>
        <taxon>Bamfordvirae</taxon>
        <taxon>Nucleocytoviricota</taxon>
        <taxon>Megaviricetes</taxon>
        <taxon>Imitervirales</taxon>
        <taxon>Mimiviridae</taxon>
        <taxon>Klosneuvirinae</taxon>
        <taxon>Hokovirus</taxon>
    </lineage>
</organism>
<accession>A0A1V0SFA8</accession>
<proteinExistence type="predicted"/>
<feature type="transmembrane region" description="Helical" evidence="1">
    <location>
        <begin position="102"/>
        <end position="121"/>
    </location>
</feature>
<name>A0A1V0SFA8_9VIRU</name>
<evidence type="ECO:0000256" key="1">
    <source>
        <dbReference type="SAM" id="Phobius"/>
    </source>
</evidence>